<evidence type="ECO:0000313" key="10">
    <source>
        <dbReference type="EMBL" id="AXY24804.1"/>
    </source>
</evidence>
<feature type="active site" description="Acyl-ester intermediate" evidence="8">
    <location>
        <position position="176"/>
    </location>
</feature>
<dbReference type="PANTHER" id="PTHR11895:SF151">
    <property type="entry name" value="GLUTAMYL-TRNA(GLN) AMIDOTRANSFERASE SUBUNIT A"/>
    <property type="match status" value="1"/>
</dbReference>
<feature type="domain" description="Amidase" evidence="9">
    <location>
        <begin position="23"/>
        <end position="466"/>
    </location>
</feature>
<evidence type="ECO:0000259" key="9">
    <source>
        <dbReference type="Pfam" id="PF01425"/>
    </source>
</evidence>
<dbReference type="InterPro" id="IPR036928">
    <property type="entry name" value="AS_sf"/>
</dbReference>
<keyword evidence="2 8" id="KW-0436">Ligase</keyword>
<dbReference type="KEGG" id="abae:CL176_01540"/>
<accession>A0A347WI97</accession>
<organism evidence="10 11">
    <name type="scientific">Suicoccus acidiformans</name>
    <dbReference type="NCBI Taxonomy" id="2036206"/>
    <lineage>
        <taxon>Bacteria</taxon>
        <taxon>Bacillati</taxon>
        <taxon>Bacillota</taxon>
        <taxon>Bacilli</taxon>
        <taxon>Lactobacillales</taxon>
        <taxon>Aerococcaceae</taxon>
        <taxon>Suicoccus</taxon>
    </lineage>
</organism>
<dbReference type="InterPro" id="IPR004412">
    <property type="entry name" value="GatA"/>
</dbReference>
<dbReference type="EMBL" id="CP023434">
    <property type="protein sequence ID" value="AXY24804.1"/>
    <property type="molecule type" value="Genomic_DNA"/>
</dbReference>
<proteinExistence type="inferred from homology"/>
<dbReference type="SUPFAM" id="SSF75304">
    <property type="entry name" value="Amidase signature (AS) enzymes"/>
    <property type="match status" value="1"/>
</dbReference>
<dbReference type="HAMAP" id="MF_00120">
    <property type="entry name" value="GatA"/>
    <property type="match status" value="1"/>
</dbReference>
<dbReference type="GO" id="GO:0050567">
    <property type="term" value="F:glutaminyl-tRNA synthase (glutamine-hydrolyzing) activity"/>
    <property type="evidence" value="ECO:0007669"/>
    <property type="project" value="UniProtKB-UniRule"/>
</dbReference>
<keyword evidence="3 8" id="KW-0547">Nucleotide-binding</keyword>
<dbReference type="NCBIfam" id="TIGR00132">
    <property type="entry name" value="gatA"/>
    <property type="match status" value="1"/>
</dbReference>
<dbReference type="RefSeq" id="WP_118989728.1">
    <property type="nucleotide sequence ID" value="NZ_CP023434.1"/>
</dbReference>
<dbReference type="InterPro" id="IPR020556">
    <property type="entry name" value="Amidase_CS"/>
</dbReference>
<dbReference type="PROSITE" id="PS00571">
    <property type="entry name" value="AMIDASES"/>
    <property type="match status" value="1"/>
</dbReference>
<feature type="active site" description="Charge relay system" evidence="8">
    <location>
        <position position="77"/>
    </location>
</feature>
<keyword evidence="4 8" id="KW-0067">ATP-binding</keyword>
<dbReference type="Proteomes" id="UP000263232">
    <property type="component" value="Chromosome"/>
</dbReference>
<evidence type="ECO:0000256" key="6">
    <source>
        <dbReference type="ARBA" id="ARBA00025295"/>
    </source>
</evidence>
<dbReference type="InterPro" id="IPR000120">
    <property type="entry name" value="Amidase"/>
</dbReference>
<evidence type="ECO:0000256" key="7">
    <source>
        <dbReference type="ARBA" id="ARBA00047407"/>
    </source>
</evidence>
<dbReference type="PANTHER" id="PTHR11895">
    <property type="entry name" value="TRANSAMIDASE"/>
    <property type="match status" value="1"/>
</dbReference>
<dbReference type="InterPro" id="IPR023631">
    <property type="entry name" value="Amidase_dom"/>
</dbReference>
<dbReference type="GO" id="GO:0016740">
    <property type="term" value="F:transferase activity"/>
    <property type="evidence" value="ECO:0007669"/>
    <property type="project" value="UniProtKB-KW"/>
</dbReference>
<protein>
    <recommendedName>
        <fullName evidence="8">Glutamyl-tRNA(Gln) amidotransferase subunit A</fullName>
        <shortName evidence="8">Glu-ADT subunit A</shortName>
        <ecNumber evidence="8">6.3.5.7</ecNumber>
    </recommendedName>
</protein>
<keyword evidence="11" id="KW-1185">Reference proteome</keyword>
<feature type="active site" description="Charge relay system" evidence="8">
    <location>
        <position position="152"/>
    </location>
</feature>
<evidence type="ECO:0000256" key="4">
    <source>
        <dbReference type="ARBA" id="ARBA00022840"/>
    </source>
</evidence>
<dbReference type="GO" id="GO:0006412">
    <property type="term" value="P:translation"/>
    <property type="evidence" value="ECO:0007669"/>
    <property type="project" value="UniProtKB-UniRule"/>
</dbReference>
<evidence type="ECO:0000313" key="11">
    <source>
        <dbReference type="Proteomes" id="UP000263232"/>
    </source>
</evidence>
<dbReference type="EC" id="6.3.5.7" evidence="8"/>
<evidence type="ECO:0000256" key="8">
    <source>
        <dbReference type="HAMAP-Rule" id="MF_00120"/>
    </source>
</evidence>
<comment type="similarity">
    <text evidence="1 8">Belongs to the amidase family. GatA subfamily.</text>
</comment>
<evidence type="ECO:0000256" key="3">
    <source>
        <dbReference type="ARBA" id="ARBA00022741"/>
    </source>
</evidence>
<evidence type="ECO:0000256" key="2">
    <source>
        <dbReference type="ARBA" id="ARBA00022598"/>
    </source>
</evidence>
<evidence type="ECO:0000256" key="5">
    <source>
        <dbReference type="ARBA" id="ARBA00022917"/>
    </source>
</evidence>
<evidence type="ECO:0000256" key="1">
    <source>
        <dbReference type="ARBA" id="ARBA00008069"/>
    </source>
</evidence>
<keyword evidence="10" id="KW-0808">Transferase</keyword>
<name>A0A347WI97_9LACT</name>
<dbReference type="AlphaFoldDB" id="A0A347WI97"/>
<keyword evidence="5 8" id="KW-0648">Protein biosynthesis</keyword>
<reference evidence="10 11" key="1">
    <citation type="submission" date="2017-09" db="EMBL/GenBank/DDBJ databases">
        <title>Complete genome sequence of Oxytococcus suis strain ZY16052.</title>
        <authorList>
            <person name="Li F."/>
        </authorList>
    </citation>
    <scope>NUCLEOTIDE SEQUENCE [LARGE SCALE GENOMIC DNA]</scope>
    <source>
        <strain evidence="10 11">ZY16052</strain>
    </source>
</reference>
<dbReference type="Pfam" id="PF01425">
    <property type="entry name" value="Amidase"/>
    <property type="match status" value="1"/>
</dbReference>
<comment type="function">
    <text evidence="6 8">Allows the formation of correctly charged Gln-tRNA(Gln) through the transamidation of misacylated Glu-tRNA(Gln) in organisms which lack glutaminyl-tRNA synthetase. The reaction takes place in the presence of glutamine and ATP through an activated gamma-phospho-Glu-tRNA(Gln).</text>
</comment>
<gene>
    <name evidence="8" type="primary">gatA</name>
    <name evidence="10" type="ORF">CL176_01540</name>
</gene>
<dbReference type="Gene3D" id="3.90.1300.10">
    <property type="entry name" value="Amidase signature (AS) domain"/>
    <property type="match status" value="1"/>
</dbReference>
<comment type="subunit">
    <text evidence="8">Heterotrimer of A, B and C subunits.</text>
</comment>
<dbReference type="OrthoDB" id="9811471at2"/>
<dbReference type="GO" id="GO:0030956">
    <property type="term" value="C:glutamyl-tRNA(Gln) amidotransferase complex"/>
    <property type="evidence" value="ECO:0007669"/>
    <property type="project" value="InterPro"/>
</dbReference>
<sequence length="486" mass="52046">MSYPTTIKGIQAGLKAGDFTAVELLEGIYERIAAVDGDVKAFLALNKEEALAEAKAADERGYGDDAPKLNGVPVGVKDNILTKGLTTTASSKMLENFVPTYDATVVCKLREAGAIIVGKLNMDEFAMGASSETSYFQTTHNPWDLNRVPGGSSSGSGAAVGSRQVPATLGSDTGGSIRNPAAFNGVVGMKPTYGAVSRLGAIAMASSLDQIGPLTITVEDNALLLEVLAGHDPMDSTSFTDDVLDTNYSAKLGQSLAGLKIAYPVEYKSDVIDPEIRAAIDQAAQYFEAQGAIVEEVSLPNTEHGVNAYYVIMAAESSVNLQRFDGIRYGYRSPNAKDLDDIYVMSRSEGFGDEVKRRIMLGTYSLSSESYDLYYKKAAQVRTLIREDFEKVLADYDLIMGPTTTTVAFEIGERSEDPIEMYMADLLTVPANLAGNPAMSIPAGLNSEGMPIGMQLIGRSLDEATLYQVADNFEKGHDFVDQAPNL</sequence>
<comment type="catalytic activity">
    <reaction evidence="7 8">
        <text>L-glutamyl-tRNA(Gln) + L-glutamine + ATP + H2O = L-glutaminyl-tRNA(Gln) + L-glutamate + ADP + phosphate + H(+)</text>
        <dbReference type="Rhea" id="RHEA:17521"/>
        <dbReference type="Rhea" id="RHEA-COMP:9681"/>
        <dbReference type="Rhea" id="RHEA-COMP:9684"/>
        <dbReference type="ChEBI" id="CHEBI:15377"/>
        <dbReference type="ChEBI" id="CHEBI:15378"/>
        <dbReference type="ChEBI" id="CHEBI:29985"/>
        <dbReference type="ChEBI" id="CHEBI:30616"/>
        <dbReference type="ChEBI" id="CHEBI:43474"/>
        <dbReference type="ChEBI" id="CHEBI:58359"/>
        <dbReference type="ChEBI" id="CHEBI:78520"/>
        <dbReference type="ChEBI" id="CHEBI:78521"/>
        <dbReference type="ChEBI" id="CHEBI:456216"/>
        <dbReference type="EC" id="6.3.5.7"/>
    </reaction>
</comment>
<dbReference type="GO" id="GO:0005524">
    <property type="term" value="F:ATP binding"/>
    <property type="evidence" value="ECO:0007669"/>
    <property type="project" value="UniProtKB-KW"/>
</dbReference>